<feature type="compositionally biased region" description="Low complexity" evidence="2">
    <location>
        <begin position="1391"/>
        <end position="1405"/>
    </location>
</feature>
<feature type="compositionally biased region" description="Polar residues" evidence="2">
    <location>
        <begin position="844"/>
        <end position="855"/>
    </location>
</feature>
<feature type="region of interest" description="Disordered" evidence="2">
    <location>
        <begin position="325"/>
        <end position="537"/>
    </location>
</feature>
<feature type="compositionally biased region" description="Low complexity" evidence="2">
    <location>
        <begin position="1256"/>
        <end position="1270"/>
    </location>
</feature>
<feature type="region of interest" description="Disordered" evidence="2">
    <location>
        <begin position="1993"/>
        <end position="2079"/>
    </location>
</feature>
<feature type="region of interest" description="Disordered" evidence="2">
    <location>
        <begin position="114"/>
        <end position="155"/>
    </location>
</feature>
<evidence type="ECO:0000256" key="2">
    <source>
        <dbReference type="SAM" id="MobiDB-lite"/>
    </source>
</evidence>
<feature type="compositionally biased region" description="Polar residues" evidence="2">
    <location>
        <begin position="762"/>
        <end position="772"/>
    </location>
</feature>
<dbReference type="PANTHER" id="PTHR31434">
    <property type="entry name" value="S PHASE CYCLIN A-ASSOCIATED PROTEIN IN THE ENDOPLASMIC RETICULUM"/>
    <property type="match status" value="1"/>
</dbReference>
<accession>A0A0G4EFY9</accession>
<dbReference type="PANTHER" id="PTHR31434:SF2">
    <property type="entry name" value="S PHASE CYCLIN A-ASSOCIATED PROTEIN IN THE ENDOPLASMIC RETICULUM"/>
    <property type="match status" value="1"/>
</dbReference>
<dbReference type="Pfam" id="PF16501">
    <property type="entry name" value="SCAPER_N"/>
    <property type="match status" value="1"/>
</dbReference>
<feature type="compositionally biased region" description="Low complexity" evidence="2">
    <location>
        <begin position="1517"/>
        <end position="1538"/>
    </location>
</feature>
<dbReference type="Proteomes" id="UP000041254">
    <property type="component" value="Unassembled WGS sequence"/>
</dbReference>
<feature type="compositionally biased region" description="Acidic residues" evidence="2">
    <location>
        <begin position="778"/>
        <end position="788"/>
    </location>
</feature>
<feature type="region of interest" description="Disordered" evidence="2">
    <location>
        <begin position="1"/>
        <end position="90"/>
    </location>
</feature>
<feature type="compositionally biased region" description="Low complexity" evidence="2">
    <location>
        <begin position="1443"/>
        <end position="1477"/>
    </location>
</feature>
<feature type="compositionally biased region" description="Polar residues" evidence="2">
    <location>
        <begin position="1155"/>
        <end position="1166"/>
    </location>
</feature>
<dbReference type="OrthoDB" id="449562at2759"/>
<feature type="compositionally biased region" description="Low complexity" evidence="2">
    <location>
        <begin position="1"/>
        <end position="17"/>
    </location>
</feature>
<organism evidence="4 5">
    <name type="scientific">Vitrella brassicaformis (strain CCMP3155)</name>
    <dbReference type="NCBI Taxonomy" id="1169540"/>
    <lineage>
        <taxon>Eukaryota</taxon>
        <taxon>Sar</taxon>
        <taxon>Alveolata</taxon>
        <taxon>Colpodellida</taxon>
        <taxon>Vitrellaceae</taxon>
        <taxon>Vitrella</taxon>
    </lineage>
</organism>
<feature type="compositionally biased region" description="Low complexity" evidence="2">
    <location>
        <begin position="500"/>
        <end position="510"/>
    </location>
</feature>
<feature type="compositionally biased region" description="Polar residues" evidence="2">
    <location>
        <begin position="2020"/>
        <end position="2036"/>
    </location>
</feature>
<keyword evidence="1" id="KW-0175">Coiled coil</keyword>
<proteinExistence type="predicted"/>
<feature type="compositionally biased region" description="Basic residues" evidence="2">
    <location>
        <begin position="1430"/>
        <end position="1442"/>
    </location>
</feature>
<keyword evidence="5" id="KW-1185">Reference proteome</keyword>
<evidence type="ECO:0000313" key="5">
    <source>
        <dbReference type="Proteomes" id="UP000041254"/>
    </source>
</evidence>
<feature type="compositionally biased region" description="Acidic residues" evidence="2">
    <location>
        <begin position="210"/>
        <end position="222"/>
    </location>
</feature>
<feature type="compositionally biased region" description="Polar residues" evidence="2">
    <location>
        <begin position="1064"/>
        <end position="1074"/>
    </location>
</feature>
<feature type="compositionally biased region" description="Gly residues" evidence="2">
    <location>
        <begin position="2474"/>
        <end position="2486"/>
    </location>
</feature>
<feature type="compositionally biased region" description="Low complexity" evidence="2">
    <location>
        <begin position="1492"/>
        <end position="1503"/>
    </location>
</feature>
<feature type="domain" description="S phase cyclin A-associated protein in the endoplasmic reticulum N-terminal" evidence="3">
    <location>
        <begin position="265"/>
        <end position="328"/>
    </location>
</feature>
<dbReference type="EMBL" id="CDMY01000227">
    <property type="protein sequence ID" value="CEL95441.1"/>
    <property type="molecule type" value="Genomic_DNA"/>
</dbReference>
<evidence type="ECO:0000256" key="1">
    <source>
        <dbReference type="SAM" id="Coils"/>
    </source>
</evidence>
<feature type="compositionally biased region" description="Pro residues" evidence="2">
    <location>
        <begin position="964"/>
        <end position="973"/>
    </location>
</feature>
<reference evidence="4 5" key="1">
    <citation type="submission" date="2014-11" db="EMBL/GenBank/DDBJ databases">
        <authorList>
            <person name="Zhu J."/>
            <person name="Qi W."/>
            <person name="Song R."/>
        </authorList>
    </citation>
    <scope>NUCLEOTIDE SEQUENCE [LARGE SCALE GENOMIC DNA]</scope>
</reference>
<feature type="compositionally biased region" description="Basic and acidic residues" evidence="2">
    <location>
        <begin position="1665"/>
        <end position="1676"/>
    </location>
</feature>
<feature type="compositionally biased region" description="Basic and acidic residues" evidence="2">
    <location>
        <begin position="1625"/>
        <end position="1636"/>
    </location>
</feature>
<feature type="compositionally biased region" description="Low complexity" evidence="2">
    <location>
        <begin position="1677"/>
        <end position="1697"/>
    </location>
</feature>
<feature type="compositionally biased region" description="Low complexity" evidence="2">
    <location>
        <begin position="81"/>
        <end position="90"/>
    </location>
</feature>
<feature type="compositionally biased region" description="Basic and acidic residues" evidence="2">
    <location>
        <begin position="1719"/>
        <end position="1737"/>
    </location>
</feature>
<feature type="compositionally biased region" description="Pro residues" evidence="2">
    <location>
        <begin position="440"/>
        <end position="450"/>
    </location>
</feature>
<feature type="compositionally biased region" description="Polar residues" evidence="2">
    <location>
        <begin position="1582"/>
        <end position="1600"/>
    </location>
</feature>
<feature type="compositionally biased region" description="Polar residues" evidence="2">
    <location>
        <begin position="339"/>
        <end position="350"/>
    </location>
</feature>
<sequence length="2526" mass="267546">MKEAAASKSASSKASASTDNRNVRKWRVPNAAAAAKRPSPSAGREHPDAEDPSAPDPSPPNEPLDASTTMDDQEADGQRQAGAAAESASSASALLDPLASLSEAELMAIVEEAESMTIDGTYERQPYTHSSRRLDDGGGDGVRVRSQSLPQRVQQQIQDIPEEILLSAICAVSARRERYRTSGGGGGLELIVEEDECISPNGNSPGEGDGVGEDDMSEEDDGDVELTVEVEDGEDIEEAHCHDAADEMMDEEEDGEALEDPNDFSLRSKLWVESISRLRRSIDEIYALCEFESDEECVAHLVQLLGTAIHDFQALQDRVRLQESLQPGVASSPPSTSTRQRTVVSPTGASQFAIPPRMRQLLPTGPNGDAPNDPPSAALPPPTAIGVEHPNGGVSLAWTSRPMPATREVPNPVELGPALHRLQSCPLPDSPSAPGSVSPPRHPSGAPTPPRARQSGGKTNAHTAGEAAGVDDGSGGGKPAHAADDGVADVGLPPPPSLPLRPQSTDDTTVPGGGDGNLFSPRPSIGSSSIGSGGATRDRLRRVVATVLNAHRKLTCRLASPEHSQRPTAPELKRRYEERQRKAEDLKAFEDTRRVEPSRKVAERVERVRQRREKEQEEKKRILMQKMSRARRQYHSAIKKISNRAREQTVKLEEINFIRNELQKNAEAFLEQRLKIASHSRAAQQKQMQKKLVQRAERISRTLEQRRTNELEAQEAKRAMLEAKEKQAAARRQEHLDSIVRKSHEDDRRVSMALRRKRDLTINPNLTRTTPAAQPGDAADDVGDEGAADSDALPSPPTAGGSSRPVSSQQQQSRHTSRATHGAASSRTSHGPAARHPHPPSLGDSASRSHSQRQLVTPLPFPPSSSGRHGRANSTTQTGEGGYRRHHPHPNHHPSPPMVLPPHQPIHLPGGQTSRLNPYAAPYIPQYCHPDAGPSGYGAAIPLMGAPGPSRSYPRGPATVPLVTAPPPRPPQMPDTVQQTTSASLPSFAVRHNAATMTANYSSSPALQHRHTIGEEAPPPYHPVRPPPRKQPAHQDRRLPTVPERLSHAEPSPPKVSAGGELPSQRQSEPQQAPSPKHHEEQTGGTPSSERVAVASQAAAAKQPEDETRAGESQQTSERRPASAASQPPDQEIKETDRSEPSEGRERGGGDAHQTAEQLAPQTTDEASASAPAPAPAMPQIDTSVDGGDGGAGGDPGEGKRDSPRWIYVPPRSGGRSKGRHWPWQAAAAARDGRTEEGPTEGKRTPEENKNGNGVTAPAAARVATKNTAAGRRSVFSAEVADVIAPPQKAGKHSKARDKAKTKAAKSKGSTNVALGAADKKDGDEQEELVKPSEAAGNGQSAGSATQPMSAAPLPCNDAPSVAPLPSEAADGSTVTRRWTADDTVNVDGDAQAAPSSEGAAAQQPHQPEGPPPAVATSASAKPKGAPVGHKNKRKEKLKRQKAAQAAKKQQESQAATAAAGGELEGAPPASSAASGARQEDEKKADGSPVGSSKSAASAAQASHETPAANEQRPEVAPSSAAAAAPAASASTSDAAAAGEGHPKESDNKPSPRTDAAQANGTKQLVSLVKKIPSEARPLTVSRGSTPGATNLPASEGSDTNADHPNRRITAPRVGALGKPPRVPPESRKPTDDAVHSVRASRKMVEFTNSDPEMPPWDSSTTIKEMPRPSRDRDDPSACATAAATGSTSVTPGSTGSQPMRYWKLQRNRALGRGGRLQEGGREKRDKTGATESDRAATDPGGNSRMVDRRTSGTSAISRGAGDDRTEDEVASQDATGNLLTFDPSSSLQDWDSQQAAREVWPPAPVQCAFECAHELRRRLEATHTDGEGVSSVASALLGDDECLKLTGLDKGPGAANTTRITKLVTDLRAQVQGEGDGEAILDADKMENTLKDLWKVLEPGREGDVQLFLQQSGLTILCALAVRLRPSVAASSGMSPMIVVHLSQHLAKLLHTLMANKQIGKFCRAVCLLTGRLFPFIDWALELLPGRPLSTLPPADGPRAAAKTPVRPPSPRTPGTAADGQNSSAAVDPSASQLPSHARGSSDGGPTGQPAGDPSAVRTEDKPEPPVTANGVSSSVPPILPSPSPFPSLAAIGPVLSQLLQILAIVLKQKVPDFLLRLPDDEVNPVVERFEGLRQAFIGYILCCGLPVRLREHFALVRGPLEAQAQSQSPLPQFLKSSGQLLKILTGMTDLCRDENLLMHQCLPSAEAVTSSPSDVRQVPARLSTRESTTDTVTAVRSQASGADVEQAAPVAGDGKGCMVDGFEGLIPSGLHEAVCGILQYTRVFGLLPLLASLLLSDGPPRMSPPPRLQAQLLQLCILSTQTLNHSARIGLPAVQGAVHGSRKVFYHVTHFLLEYCNSKLDSKAESAEVCRDLLHETIHLIGFACLLHPDNRALVSIGGEKSLLKILAALPFHYFVEPLNQVLFPTLLSICYASPSNLEILKDDANIIPICNFLRDAIRRGPHTDEQCGVNGSNGGGGDDGQGGLGMVSLGPSLRLSREAAADALAFFEEPDRQHMTPADESAA</sequence>
<feature type="compositionally biased region" description="Low complexity" evidence="2">
    <location>
        <begin position="1092"/>
        <end position="1101"/>
    </location>
</feature>
<feature type="compositionally biased region" description="Pro residues" evidence="2">
    <location>
        <begin position="372"/>
        <end position="383"/>
    </location>
</feature>
<feature type="compositionally biased region" description="Basic residues" evidence="2">
    <location>
        <begin position="1290"/>
        <end position="1306"/>
    </location>
</feature>
<feature type="compositionally biased region" description="Polar residues" evidence="2">
    <location>
        <begin position="864"/>
        <end position="878"/>
    </location>
</feature>
<feature type="compositionally biased region" description="Basic and acidic residues" evidence="2">
    <location>
        <begin position="1231"/>
        <end position="1250"/>
    </location>
</feature>
<feature type="region of interest" description="Disordered" evidence="2">
    <location>
        <begin position="724"/>
        <end position="914"/>
    </location>
</feature>
<evidence type="ECO:0000313" key="4">
    <source>
        <dbReference type="EMBL" id="CEL95441.1"/>
    </source>
</evidence>
<feature type="compositionally biased region" description="Pro residues" evidence="2">
    <location>
        <begin position="893"/>
        <end position="904"/>
    </location>
</feature>
<protein>
    <recommendedName>
        <fullName evidence="3">S phase cyclin A-associated protein in the endoplasmic reticulum N-terminal domain-containing protein</fullName>
    </recommendedName>
</protein>
<evidence type="ECO:0000259" key="3">
    <source>
        <dbReference type="Pfam" id="PF16501"/>
    </source>
</evidence>
<feature type="compositionally biased region" description="Basic and acidic residues" evidence="2">
    <location>
        <begin position="571"/>
        <end position="581"/>
    </location>
</feature>
<feature type="region of interest" description="Disordered" evidence="2">
    <location>
        <begin position="2467"/>
        <end position="2486"/>
    </location>
</feature>
<dbReference type="InterPro" id="IPR032446">
    <property type="entry name" value="SCAPER_N"/>
</dbReference>
<feature type="compositionally biased region" description="Basic and acidic residues" evidence="2">
    <location>
        <begin position="1318"/>
        <end position="1331"/>
    </location>
</feature>
<feature type="region of interest" description="Disordered" evidence="2">
    <location>
        <begin position="948"/>
        <end position="983"/>
    </location>
</feature>
<name>A0A0G4EFY9_VITBC</name>
<feature type="compositionally biased region" description="Basic and acidic residues" evidence="2">
    <location>
        <begin position="1131"/>
        <end position="1150"/>
    </location>
</feature>
<dbReference type="OMA" id="FNMANMG"/>
<dbReference type="InParanoid" id="A0A0G4EFY9"/>
<feature type="compositionally biased region" description="Pro residues" evidence="2">
    <location>
        <begin position="1017"/>
        <end position="1026"/>
    </location>
</feature>
<feature type="compositionally biased region" description="Polar residues" evidence="2">
    <location>
        <begin position="1338"/>
        <end position="1349"/>
    </location>
</feature>
<feature type="compositionally biased region" description="Basic and acidic residues" evidence="2">
    <location>
        <begin position="1541"/>
        <end position="1552"/>
    </location>
</feature>
<feature type="region of interest" description="Disordered" evidence="2">
    <location>
        <begin position="999"/>
        <end position="1773"/>
    </location>
</feature>
<dbReference type="VEuPathDB" id="CryptoDB:Vbra_11871"/>
<feature type="compositionally biased region" description="Basic and acidic residues" evidence="2">
    <location>
        <begin position="724"/>
        <end position="750"/>
    </location>
</feature>
<feature type="region of interest" description="Disordered" evidence="2">
    <location>
        <begin position="195"/>
        <end position="222"/>
    </location>
</feature>
<gene>
    <name evidence="4" type="ORF">Vbra_11871</name>
</gene>
<feature type="compositionally biased region" description="Gly residues" evidence="2">
    <location>
        <begin position="1187"/>
        <end position="1196"/>
    </location>
</feature>
<feature type="coiled-coil region" evidence="1">
    <location>
        <begin position="598"/>
        <end position="633"/>
    </location>
</feature>
<feature type="region of interest" description="Disordered" evidence="2">
    <location>
        <begin position="559"/>
        <end position="581"/>
    </location>
</feature>